<proteinExistence type="predicted"/>
<dbReference type="InterPro" id="IPR040829">
    <property type="entry name" value="Cap16_NUDIX"/>
</dbReference>
<comment type="caution">
    <text evidence="3">The sequence shown here is derived from an EMBL/GenBank/DDBJ whole genome shotgun (WGS) entry which is preliminary data.</text>
</comment>
<dbReference type="SUPFAM" id="SSF55811">
    <property type="entry name" value="Nudix"/>
    <property type="match status" value="1"/>
</dbReference>
<dbReference type="InterPro" id="IPR015797">
    <property type="entry name" value="NUDIX_hydrolase-like_dom_sf"/>
</dbReference>
<keyword evidence="1" id="KW-0472">Membrane</keyword>
<keyword evidence="4" id="KW-1185">Reference proteome</keyword>
<dbReference type="RefSeq" id="WP_189714423.1">
    <property type="nucleotide sequence ID" value="NZ_BMSA01000019.1"/>
</dbReference>
<evidence type="ECO:0000313" key="3">
    <source>
        <dbReference type="EMBL" id="GGT72574.1"/>
    </source>
</evidence>
<gene>
    <name evidence="3" type="ORF">GCM10010226_58230</name>
</gene>
<reference evidence="3" key="2">
    <citation type="submission" date="2020-09" db="EMBL/GenBank/DDBJ databases">
        <authorList>
            <person name="Sun Q."/>
            <person name="Ohkuma M."/>
        </authorList>
    </citation>
    <scope>NUCLEOTIDE SEQUENCE</scope>
    <source>
        <strain evidence="3">JCM 4125</strain>
    </source>
</reference>
<dbReference type="AlphaFoldDB" id="A0A918HKB6"/>
<name>A0A918HKB6_9ACTN</name>
<evidence type="ECO:0000259" key="2">
    <source>
        <dbReference type="Pfam" id="PF18167"/>
    </source>
</evidence>
<dbReference type="Proteomes" id="UP000646776">
    <property type="component" value="Unassembled WGS sequence"/>
</dbReference>
<evidence type="ECO:0000313" key="4">
    <source>
        <dbReference type="Proteomes" id="UP000646776"/>
    </source>
</evidence>
<sequence>MIEKIVVGVAVTLLGYIGRIVLRNRRQLSLLRLLLTPRRRMRVSVAVLLRLHDEDHYVLFDSPTRPSGFGPPGGVVKYHDTDRARLEKLGFEPESRTHDTMKHDLRGFLRAASIPGFARWLHHGAGREPSTECLRREIVEELGEVGHPELAPLAGAVSFSLLRRVVDGPFKVVPGEDYRQIRFIEVYDLLLDRPEATELRTALLALAGTPESAHVIGATRQDIVRGRSGLHQVLPQSAFLIGDRRENGDIQPVR</sequence>
<protein>
    <recommendedName>
        <fullName evidence="2">CD-NTase-associated protein 16 NUDIX domain-containing protein</fullName>
    </recommendedName>
</protein>
<keyword evidence="1" id="KW-0812">Transmembrane</keyword>
<dbReference type="Pfam" id="PF18167">
    <property type="entry name" value="Sa_NUDIX"/>
    <property type="match status" value="1"/>
</dbReference>
<feature type="transmembrane region" description="Helical" evidence="1">
    <location>
        <begin position="6"/>
        <end position="22"/>
    </location>
</feature>
<reference evidence="3" key="1">
    <citation type="journal article" date="2014" name="Int. J. Syst. Evol. Microbiol.">
        <title>Complete genome sequence of Corynebacterium casei LMG S-19264T (=DSM 44701T), isolated from a smear-ripened cheese.</title>
        <authorList>
            <consortium name="US DOE Joint Genome Institute (JGI-PGF)"/>
            <person name="Walter F."/>
            <person name="Albersmeier A."/>
            <person name="Kalinowski J."/>
            <person name="Ruckert C."/>
        </authorList>
    </citation>
    <scope>NUCLEOTIDE SEQUENCE</scope>
    <source>
        <strain evidence="3">JCM 4125</strain>
    </source>
</reference>
<evidence type="ECO:0000256" key="1">
    <source>
        <dbReference type="SAM" id="Phobius"/>
    </source>
</evidence>
<dbReference type="EMBL" id="BMSA01000019">
    <property type="protein sequence ID" value="GGT72574.1"/>
    <property type="molecule type" value="Genomic_DNA"/>
</dbReference>
<keyword evidence="1" id="KW-1133">Transmembrane helix</keyword>
<organism evidence="3 4">
    <name type="scientific">Streptomyces phaeofaciens</name>
    <dbReference type="NCBI Taxonomy" id="68254"/>
    <lineage>
        <taxon>Bacteria</taxon>
        <taxon>Bacillati</taxon>
        <taxon>Actinomycetota</taxon>
        <taxon>Actinomycetes</taxon>
        <taxon>Kitasatosporales</taxon>
        <taxon>Streptomycetaceae</taxon>
        <taxon>Streptomyces</taxon>
    </lineage>
</organism>
<feature type="domain" description="CD-NTase-associated protein 16 NUDIX" evidence="2">
    <location>
        <begin position="41"/>
        <end position="225"/>
    </location>
</feature>
<accession>A0A918HKB6</accession>